<feature type="domain" description="HAMP" evidence="13">
    <location>
        <begin position="178"/>
        <end position="231"/>
    </location>
</feature>
<evidence type="ECO:0000259" key="13">
    <source>
        <dbReference type="PROSITE" id="PS50885"/>
    </source>
</evidence>
<dbReference type="InterPro" id="IPR003594">
    <property type="entry name" value="HATPase_dom"/>
</dbReference>
<evidence type="ECO:0000256" key="11">
    <source>
        <dbReference type="SAM" id="Phobius"/>
    </source>
</evidence>
<evidence type="ECO:0000256" key="2">
    <source>
        <dbReference type="ARBA" id="ARBA00004370"/>
    </source>
</evidence>
<keyword evidence="10 11" id="KW-0472">Membrane</keyword>
<evidence type="ECO:0000256" key="4">
    <source>
        <dbReference type="ARBA" id="ARBA00022553"/>
    </source>
</evidence>
<keyword evidence="8 11" id="KW-1133">Transmembrane helix</keyword>
<dbReference type="PANTHER" id="PTHR45436">
    <property type="entry name" value="SENSOR HISTIDINE KINASE YKOH"/>
    <property type="match status" value="1"/>
</dbReference>
<dbReference type="InterPro" id="IPR004358">
    <property type="entry name" value="Sig_transdc_His_kin-like_C"/>
</dbReference>
<dbReference type="SUPFAM" id="SSF158472">
    <property type="entry name" value="HAMP domain-like"/>
    <property type="match status" value="1"/>
</dbReference>
<feature type="transmembrane region" description="Helical" evidence="11">
    <location>
        <begin position="153"/>
        <end position="177"/>
    </location>
</feature>
<protein>
    <recommendedName>
        <fullName evidence="3">histidine kinase</fullName>
        <ecNumber evidence="3">2.7.13.3</ecNumber>
    </recommendedName>
</protein>
<evidence type="ECO:0000256" key="6">
    <source>
        <dbReference type="ARBA" id="ARBA00022692"/>
    </source>
</evidence>
<evidence type="ECO:0000256" key="1">
    <source>
        <dbReference type="ARBA" id="ARBA00000085"/>
    </source>
</evidence>
<dbReference type="InterPro" id="IPR036097">
    <property type="entry name" value="HisK_dim/P_sf"/>
</dbReference>
<sequence length="455" mass="50759">MTIRLRLTLLFTILIASILAVFACAIYFAYAFNREEEYYKRLKQQAITKAKLLFEVKISPGVLQQIQAYSSNGLHREEVAIFDTANHLLYHDAVERDKVKETPEMMRKILSRKEIHFLQGDQQAIGILYTQGGKPYIITAAALDTIGLAKQQALLYILIVSFLFAVALTARAGVFFSRKALQPVSDMVDQAAEISARHLDLRLQAGSGKDELAELAATFNKMLDRLEQSFDAQKQFVSNISHELRTPLSAIITELELALSQYRTEADYKHAIGLALADAKRLARLSNGLLDMAKASYDESEIIFRTLRIDELLLDARQFVLKSNPDYHIDLHFAGNTEEPETPECSGNEYLLRVAFINLLENACKFSEDHRCMVSILQTGNALEISFSDKGIGIPPQDIPKLSQTFFRGQNGHYAQGSGIGLSLTYKIIGLHKGSIDIKSTPGAGTSFTVYIPNS</sequence>
<dbReference type="Pfam" id="PF00672">
    <property type="entry name" value="HAMP"/>
    <property type="match status" value="1"/>
</dbReference>
<keyword evidence="7 14" id="KW-0418">Kinase</keyword>
<evidence type="ECO:0000313" key="14">
    <source>
        <dbReference type="EMBL" id="GAA4451682.1"/>
    </source>
</evidence>
<dbReference type="InterPro" id="IPR050428">
    <property type="entry name" value="TCS_sensor_his_kinase"/>
</dbReference>
<name>A0ABP8MM56_9BACT</name>
<dbReference type="PANTHER" id="PTHR45436:SF5">
    <property type="entry name" value="SENSOR HISTIDINE KINASE TRCS"/>
    <property type="match status" value="1"/>
</dbReference>
<dbReference type="SMART" id="SM00387">
    <property type="entry name" value="HATPase_c"/>
    <property type="match status" value="1"/>
</dbReference>
<proteinExistence type="predicted"/>
<dbReference type="Pfam" id="PF02518">
    <property type="entry name" value="HATPase_c"/>
    <property type="match status" value="1"/>
</dbReference>
<keyword evidence="9" id="KW-0902">Two-component regulatory system</keyword>
<dbReference type="EMBL" id="BAABEZ010000013">
    <property type="protein sequence ID" value="GAA4451682.1"/>
    <property type="molecule type" value="Genomic_DNA"/>
</dbReference>
<dbReference type="Gene3D" id="6.10.340.10">
    <property type="match status" value="1"/>
</dbReference>
<evidence type="ECO:0000256" key="8">
    <source>
        <dbReference type="ARBA" id="ARBA00022989"/>
    </source>
</evidence>
<dbReference type="PRINTS" id="PR00344">
    <property type="entry name" value="BCTRLSENSOR"/>
</dbReference>
<dbReference type="InterPro" id="IPR003660">
    <property type="entry name" value="HAMP_dom"/>
</dbReference>
<dbReference type="RefSeq" id="WP_344823232.1">
    <property type="nucleotide sequence ID" value="NZ_BAABEZ010000013.1"/>
</dbReference>
<evidence type="ECO:0000256" key="3">
    <source>
        <dbReference type="ARBA" id="ARBA00012438"/>
    </source>
</evidence>
<evidence type="ECO:0000256" key="9">
    <source>
        <dbReference type="ARBA" id="ARBA00023012"/>
    </source>
</evidence>
<feature type="domain" description="Histidine kinase" evidence="12">
    <location>
        <begin position="239"/>
        <end position="455"/>
    </location>
</feature>
<evidence type="ECO:0000256" key="10">
    <source>
        <dbReference type="ARBA" id="ARBA00023136"/>
    </source>
</evidence>
<dbReference type="SUPFAM" id="SSF47384">
    <property type="entry name" value="Homodimeric domain of signal transducing histidine kinase"/>
    <property type="match status" value="1"/>
</dbReference>
<comment type="caution">
    <text evidence="14">The sequence shown here is derived from an EMBL/GenBank/DDBJ whole genome shotgun (WGS) entry which is preliminary data.</text>
</comment>
<organism evidence="14 15">
    <name type="scientific">Rurimicrobium arvi</name>
    <dbReference type="NCBI Taxonomy" id="2049916"/>
    <lineage>
        <taxon>Bacteria</taxon>
        <taxon>Pseudomonadati</taxon>
        <taxon>Bacteroidota</taxon>
        <taxon>Chitinophagia</taxon>
        <taxon>Chitinophagales</taxon>
        <taxon>Chitinophagaceae</taxon>
        <taxon>Rurimicrobium</taxon>
    </lineage>
</organism>
<dbReference type="Gene3D" id="1.10.287.130">
    <property type="match status" value="1"/>
</dbReference>
<comment type="subcellular location">
    <subcellularLocation>
        <location evidence="2">Membrane</location>
    </subcellularLocation>
</comment>
<evidence type="ECO:0000256" key="7">
    <source>
        <dbReference type="ARBA" id="ARBA00022777"/>
    </source>
</evidence>
<dbReference type="CDD" id="cd00082">
    <property type="entry name" value="HisKA"/>
    <property type="match status" value="1"/>
</dbReference>
<dbReference type="CDD" id="cd06225">
    <property type="entry name" value="HAMP"/>
    <property type="match status" value="1"/>
</dbReference>
<keyword evidence="5" id="KW-0808">Transferase</keyword>
<dbReference type="PROSITE" id="PS50109">
    <property type="entry name" value="HIS_KIN"/>
    <property type="match status" value="1"/>
</dbReference>
<dbReference type="PROSITE" id="PS51257">
    <property type="entry name" value="PROKAR_LIPOPROTEIN"/>
    <property type="match status" value="1"/>
</dbReference>
<dbReference type="InterPro" id="IPR005467">
    <property type="entry name" value="His_kinase_dom"/>
</dbReference>
<dbReference type="SMART" id="SM00304">
    <property type="entry name" value="HAMP"/>
    <property type="match status" value="1"/>
</dbReference>
<dbReference type="EC" id="2.7.13.3" evidence="3"/>
<dbReference type="SUPFAM" id="SSF55874">
    <property type="entry name" value="ATPase domain of HSP90 chaperone/DNA topoisomerase II/histidine kinase"/>
    <property type="match status" value="1"/>
</dbReference>
<evidence type="ECO:0000313" key="15">
    <source>
        <dbReference type="Proteomes" id="UP001501410"/>
    </source>
</evidence>
<comment type="catalytic activity">
    <reaction evidence="1">
        <text>ATP + protein L-histidine = ADP + protein N-phospho-L-histidine.</text>
        <dbReference type="EC" id="2.7.13.3"/>
    </reaction>
</comment>
<keyword evidence="6 11" id="KW-0812">Transmembrane</keyword>
<evidence type="ECO:0000259" key="12">
    <source>
        <dbReference type="PROSITE" id="PS50109"/>
    </source>
</evidence>
<evidence type="ECO:0000256" key="5">
    <source>
        <dbReference type="ARBA" id="ARBA00022679"/>
    </source>
</evidence>
<dbReference type="PROSITE" id="PS50885">
    <property type="entry name" value="HAMP"/>
    <property type="match status" value="1"/>
</dbReference>
<accession>A0ABP8MM56</accession>
<dbReference type="InterPro" id="IPR003661">
    <property type="entry name" value="HisK_dim/P_dom"/>
</dbReference>
<feature type="transmembrane region" description="Helical" evidence="11">
    <location>
        <begin position="7"/>
        <end position="30"/>
    </location>
</feature>
<dbReference type="Pfam" id="PF00512">
    <property type="entry name" value="HisKA"/>
    <property type="match status" value="1"/>
</dbReference>
<dbReference type="SMART" id="SM00388">
    <property type="entry name" value="HisKA"/>
    <property type="match status" value="1"/>
</dbReference>
<gene>
    <name evidence="14" type="ORF">GCM10023092_09460</name>
</gene>
<dbReference type="Gene3D" id="3.30.565.10">
    <property type="entry name" value="Histidine kinase-like ATPase, C-terminal domain"/>
    <property type="match status" value="1"/>
</dbReference>
<reference evidence="15" key="1">
    <citation type="journal article" date="2019" name="Int. J. Syst. Evol. Microbiol.">
        <title>The Global Catalogue of Microorganisms (GCM) 10K type strain sequencing project: providing services to taxonomists for standard genome sequencing and annotation.</title>
        <authorList>
            <consortium name="The Broad Institute Genomics Platform"/>
            <consortium name="The Broad Institute Genome Sequencing Center for Infectious Disease"/>
            <person name="Wu L."/>
            <person name="Ma J."/>
        </authorList>
    </citation>
    <scope>NUCLEOTIDE SEQUENCE [LARGE SCALE GENOMIC DNA]</scope>
    <source>
        <strain evidence="15">JCM 31921</strain>
    </source>
</reference>
<dbReference type="Proteomes" id="UP001501410">
    <property type="component" value="Unassembled WGS sequence"/>
</dbReference>
<dbReference type="GO" id="GO:0016301">
    <property type="term" value="F:kinase activity"/>
    <property type="evidence" value="ECO:0007669"/>
    <property type="project" value="UniProtKB-KW"/>
</dbReference>
<keyword evidence="4" id="KW-0597">Phosphoprotein</keyword>
<keyword evidence="15" id="KW-1185">Reference proteome</keyword>
<dbReference type="InterPro" id="IPR036890">
    <property type="entry name" value="HATPase_C_sf"/>
</dbReference>